<proteinExistence type="predicted"/>
<reference evidence="1 2" key="1">
    <citation type="journal article" date="2010" name="Int. J. Syst. Evol. Microbiol.">
        <title>Bacillus horneckiae sp. nov., isolated from a spacecraft-assembly clean room.</title>
        <authorList>
            <person name="Vaishampayan P."/>
            <person name="Probst A."/>
            <person name="Krishnamurthi S."/>
            <person name="Ghosh S."/>
            <person name="Osman S."/>
            <person name="McDowall A."/>
            <person name="Ruckmani A."/>
            <person name="Mayilraj S."/>
            <person name="Venkateswaran K."/>
        </authorList>
    </citation>
    <scope>NUCLEOTIDE SEQUENCE [LARGE SCALE GENOMIC DNA]</scope>
    <source>
        <strain evidence="2">1PO1SC</strain>
    </source>
</reference>
<gene>
    <name evidence="1" type="ORF">CWS20_27610</name>
</gene>
<evidence type="ECO:0000313" key="1">
    <source>
        <dbReference type="EMBL" id="PKG25755.1"/>
    </source>
</evidence>
<organism evidence="1 2">
    <name type="scientific">Cytobacillus horneckiae</name>
    <dbReference type="NCBI Taxonomy" id="549687"/>
    <lineage>
        <taxon>Bacteria</taxon>
        <taxon>Bacillati</taxon>
        <taxon>Bacillota</taxon>
        <taxon>Bacilli</taxon>
        <taxon>Bacillales</taxon>
        <taxon>Bacillaceae</taxon>
        <taxon>Cytobacillus</taxon>
    </lineage>
</organism>
<protein>
    <submittedName>
        <fullName evidence="1">Uncharacterized protein</fullName>
    </submittedName>
</protein>
<comment type="caution">
    <text evidence="1">The sequence shown here is derived from an EMBL/GenBank/DDBJ whole genome shotgun (WGS) entry which is preliminary data.</text>
</comment>
<keyword evidence="2" id="KW-1185">Reference proteome</keyword>
<dbReference type="RefSeq" id="WP_066194779.1">
    <property type="nucleotide sequence ID" value="NZ_JAFDQP010000015.1"/>
</dbReference>
<dbReference type="AlphaFoldDB" id="A0A2N0Z8B3"/>
<sequence>MTTYTFKESLLKSKKIIVVNEQKEECGEIRGTNLKGFEKGNGFIYHPFTGTPTFLGIKKNGIKRLVQTNYEAKHDEEHYHFSDKLGANFLYFCVLGEIQQQSVCFEENWDRHIECKIGGKLFAKIKPNEWTLQTTIEFLEPVDHSTPLFSITILMSFMYKIYNKEAAFLEDLLFE</sequence>
<name>A0A2N0Z8B3_9BACI</name>
<dbReference type="EMBL" id="PISD01000100">
    <property type="protein sequence ID" value="PKG25755.1"/>
    <property type="molecule type" value="Genomic_DNA"/>
</dbReference>
<accession>A0A2N0Z8B3</accession>
<dbReference type="Proteomes" id="UP000233343">
    <property type="component" value="Unassembled WGS sequence"/>
</dbReference>
<evidence type="ECO:0000313" key="2">
    <source>
        <dbReference type="Proteomes" id="UP000233343"/>
    </source>
</evidence>